<evidence type="ECO:0000313" key="3">
    <source>
        <dbReference type="Proteomes" id="UP001322138"/>
    </source>
</evidence>
<evidence type="ECO:0000313" key="2">
    <source>
        <dbReference type="EMBL" id="KAK4646790.1"/>
    </source>
</evidence>
<name>A0ABR0FV22_9PEZI</name>
<reference evidence="2 3" key="1">
    <citation type="journal article" date="2023" name="bioRxiv">
        <title>High-quality genome assemblies of four members of thePodospora anserinaspecies complex.</title>
        <authorList>
            <person name="Ament-Velasquez S.L."/>
            <person name="Vogan A.A."/>
            <person name="Wallerman O."/>
            <person name="Hartmann F."/>
            <person name="Gautier V."/>
            <person name="Silar P."/>
            <person name="Giraud T."/>
            <person name="Johannesson H."/>
        </authorList>
    </citation>
    <scope>NUCLEOTIDE SEQUENCE [LARGE SCALE GENOMIC DNA]</scope>
    <source>
        <strain evidence="2 3">CBS 112042</strain>
    </source>
</reference>
<gene>
    <name evidence="2" type="ORF">QC761_0046390</name>
</gene>
<evidence type="ECO:0000256" key="1">
    <source>
        <dbReference type="SAM" id="Phobius"/>
    </source>
</evidence>
<dbReference type="Proteomes" id="UP001322138">
    <property type="component" value="Unassembled WGS sequence"/>
</dbReference>
<sequence length="181" mass="21002">MESVYHILEYEYTEANVSLTALKNRDSAQVRVLKDLSQQLPFQLFVALLEKQDYGSCMDDFMNRNIMRMMMMMMMMVILIELMSICDQGSRRAFFTKSTIPRPTARPILLKDLFYLEGKVVGKDLLLDRDSILDESGFDSVMVEEEVDGYMGNEGVGATHWYRVTNSTPWDRDELRIKVGR</sequence>
<proteinExistence type="predicted"/>
<keyword evidence="1" id="KW-1133">Transmembrane helix</keyword>
<dbReference type="EMBL" id="JAFFGZ010000004">
    <property type="protein sequence ID" value="KAK4646790.1"/>
    <property type="molecule type" value="Genomic_DNA"/>
</dbReference>
<keyword evidence="3" id="KW-1185">Reference proteome</keyword>
<comment type="caution">
    <text evidence="2">The sequence shown here is derived from an EMBL/GenBank/DDBJ whole genome shotgun (WGS) entry which is preliminary data.</text>
</comment>
<dbReference type="RefSeq" id="XP_062735766.1">
    <property type="nucleotide sequence ID" value="XM_062872411.1"/>
</dbReference>
<keyword evidence="1" id="KW-0472">Membrane</keyword>
<organism evidence="2 3">
    <name type="scientific">Podospora bellae-mahoneyi</name>
    <dbReference type="NCBI Taxonomy" id="2093777"/>
    <lineage>
        <taxon>Eukaryota</taxon>
        <taxon>Fungi</taxon>
        <taxon>Dikarya</taxon>
        <taxon>Ascomycota</taxon>
        <taxon>Pezizomycotina</taxon>
        <taxon>Sordariomycetes</taxon>
        <taxon>Sordariomycetidae</taxon>
        <taxon>Sordariales</taxon>
        <taxon>Podosporaceae</taxon>
        <taxon>Podospora</taxon>
    </lineage>
</organism>
<protein>
    <submittedName>
        <fullName evidence="2">Uncharacterized protein</fullName>
    </submittedName>
</protein>
<dbReference type="GeneID" id="87891572"/>
<accession>A0ABR0FV22</accession>
<feature type="transmembrane region" description="Helical" evidence="1">
    <location>
        <begin position="66"/>
        <end position="86"/>
    </location>
</feature>
<keyword evidence="1" id="KW-0812">Transmembrane</keyword>